<dbReference type="PANTHER" id="PTHR37687">
    <property type="entry name" value="AGAP006772-PA"/>
    <property type="match status" value="1"/>
</dbReference>
<dbReference type="GO" id="GO:0050482">
    <property type="term" value="P:arachidonate secretion"/>
    <property type="evidence" value="ECO:0007669"/>
    <property type="project" value="InterPro"/>
</dbReference>
<dbReference type="GO" id="GO:0004623">
    <property type="term" value="F:phospholipase A2 activity"/>
    <property type="evidence" value="ECO:0007669"/>
    <property type="project" value="InterPro"/>
</dbReference>
<evidence type="ECO:0000313" key="2">
    <source>
        <dbReference type="EMBL" id="KAK3743877.1"/>
    </source>
</evidence>
<sequence>MAQDKKNHTATVLSLVALLILNVSCLDNCDRHHVNGCSVGVLRNLKIIKTYTPACNRHDVCYACGVGRGIARRECDSALRDDILTICEQNIDPNDDICSAIASTAYGALHRHLLEYPERQKTMFVTEGISLALLLVLVSHIHPTEQLFIQAEPSRNDFLIAPDPCDRYDVDGCSVPFKNAFQIVRRFTPACNRHDICYDCGKVRNVTRLECDSAFLEDMMKICHGEPVTLGRWKRTATDMDAPDSDFHDSSVQVFMSKQTIFNIAAEKILGETVDTFLSHASKVELRRAMEDIAPLWGELLRAFRDEGASDQEALDLVDKYSHDSQVVKRDADDVIDVPSCMLAARFGFGLVRNLAMFHYQVPSMHFCDEDFVDDCMPKIL</sequence>
<dbReference type="SUPFAM" id="SSF48619">
    <property type="entry name" value="Phospholipase A2, PLA2"/>
    <property type="match status" value="2"/>
</dbReference>
<evidence type="ECO:0000313" key="3">
    <source>
        <dbReference type="Proteomes" id="UP001283361"/>
    </source>
</evidence>
<dbReference type="Proteomes" id="UP001283361">
    <property type="component" value="Unassembled WGS sequence"/>
</dbReference>
<name>A0AAE1CXR2_9GAST</name>
<accession>A0AAE1CXR2</accession>
<evidence type="ECO:0000256" key="1">
    <source>
        <dbReference type="SAM" id="SignalP"/>
    </source>
</evidence>
<keyword evidence="1" id="KW-0732">Signal</keyword>
<comment type="caution">
    <text evidence="2">The sequence shown here is derived from an EMBL/GenBank/DDBJ whole genome shotgun (WGS) entry which is preliminary data.</text>
</comment>
<proteinExistence type="predicted"/>
<dbReference type="Gene3D" id="1.20.90.10">
    <property type="entry name" value="Phospholipase A2 domain"/>
    <property type="match status" value="2"/>
</dbReference>
<dbReference type="AlphaFoldDB" id="A0AAE1CXR2"/>
<dbReference type="GO" id="GO:0006644">
    <property type="term" value="P:phospholipid metabolic process"/>
    <property type="evidence" value="ECO:0007669"/>
    <property type="project" value="InterPro"/>
</dbReference>
<protein>
    <submittedName>
        <fullName evidence="2">Uncharacterized protein</fullName>
    </submittedName>
</protein>
<gene>
    <name evidence="2" type="ORF">RRG08_048505</name>
</gene>
<feature type="chain" id="PRO_5042096783" evidence="1">
    <location>
        <begin position="26"/>
        <end position="381"/>
    </location>
</feature>
<dbReference type="InterPro" id="IPR038875">
    <property type="entry name" value="PLA2_conodipine-like"/>
</dbReference>
<dbReference type="InterPro" id="IPR036444">
    <property type="entry name" value="PLipase_A2_dom_sf"/>
</dbReference>
<feature type="signal peptide" evidence="1">
    <location>
        <begin position="1"/>
        <end position="25"/>
    </location>
</feature>
<dbReference type="PANTHER" id="PTHR37687:SF1">
    <property type="entry name" value="AGAP006772-PA"/>
    <property type="match status" value="1"/>
</dbReference>
<keyword evidence="3" id="KW-1185">Reference proteome</keyword>
<organism evidence="2 3">
    <name type="scientific">Elysia crispata</name>
    <name type="common">lettuce slug</name>
    <dbReference type="NCBI Taxonomy" id="231223"/>
    <lineage>
        <taxon>Eukaryota</taxon>
        <taxon>Metazoa</taxon>
        <taxon>Spiralia</taxon>
        <taxon>Lophotrochozoa</taxon>
        <taxon>Mollusca</taxon>
        <taxon>Gastropoda</taxon>
        <taxon>Heterobranchia</taxon>
        <taxon>Euthyneura</taxon>
        <taxon>Panpulmonata</taxon>
        <taxon>Sacoglossa</taxon>
        <taxon>Placobranchoidea</taxon>
        <taxon>Plakobranchidae</taxon>
        <taxon>Elysia</taxon>
    </lineage>
</organism>
<reference evidence="2" key="1">
    <citation type="journal article" date="2023" name="G3 (Bethesda)">
        <title>A reference genome for the long-term kleptoplast-retaining sea slug Elysia crispata morphotype clarki.</title>
        <authorList>
            <person name="Eastman K.E."/>
            <person name="Pendleton A.L."/>
            <person name="Shaikh M.A."/>
            <person name="Suttiyut T."/>
            <person name="Ogas R."/>
            <person name="Tomko P."/>
            <person name="Gavelis G."/>
            <person name="Widhalm J.R."/>
            <person name="Wisecaver J.H."/>
        </authorList>
    </citation>
    <scope>NUCLEOTIDE SEQUENCE</scope>
    <source>
        <strain evidence="2">ECLA1</strain>
    </source>
</reference>
<dbReference type="EMBL" id="JAWDGP010006294">
    <property type="protein sequence ID" value="KAK3743877.1"/>
    <property type="molecule type" value="Genomic_DNA"/>
</dbReference>